<keyword evidence="2" id="KW-1185">Reference proteome</keyword>
<gene>
    <name evidence="1" type="ORF">I5677_16335</name>
</gene>
<organism evidence="1 2">
    <name type="scientific">Mobilitalea sibirica</name>
    <dbReference type="NCBI Taxonomy" id="1462919"/>
    <lineage>
        <taxon>Bacteria</taxon>
        <taxon>Bacillati</taxon>
        <taxon>Bacillota</taxon>
        <taxon>Clostridia</taxon>
        <taxon>Lachnospirales</taxon>
        <taxon>Lachnospiraceae</taxon>
        <taxon>Mobilitalea</taxon>
    </lineage>
</organism>
<dbReference type="RefSeq" id="WP_197662725.1">
    <property type="nucleotide sequence ID" value="NZ_JAEAGR010000023.1"/>
</dbReference>
<sequence length="96" mass="11160">MNSIKEIDDTTTMFYQQKNKEGYQLFNQTLNTLIQTINALNTYKLENNQINIDEQKLNSILVNAMTAMKQDDTVLLSDILVFDLKPILEACQYELH</sequence>
<accession>A0A8J7KUG6</accession>
<dbReference type="EMBL" id="JAEAGR010000023">
    <property type="protein sequence ID" value="MBH1942471.1"/>
    <property type="molecule type" value="Genomic_DNA"/>
</dbReference>
<protein>
    <submittedName>
        <fullName evidence="1">Uncharacterized protein</fullName>
    </submittedName>
</protein>
<comment type="caution">
    <text evidence="1">The sequence shown here is derived from an EMBL/GenBank/DDBJ whole genome shotgun (WGS) entry which is preliminary data.</text>
</comment>
<dbReference type="Proteomes" id="UP000623269">
    <property type="component" value="Unassembled WGS sequence"/>
</dbReference>
<reference evidence="1" key="1">
    <citation type="submission" date="2020-12" db="EMBL/GenBank/DDBJ databases">
        <title>M. sibirica DSM 26468T genome.</title>
        <authorList>
            <person name="Thieme N."/>
            <person name="Rettenmaier R."/>
            <person name="Zverlov V."/>
            <person name="Liebl W."/>
        </authorList>
    </citation>
    <scope>NUCLEOTIDE SEQUENCE</scope>
    <source>
        <strain evidence="1">DSM 26468</strain>
    </source>
</reference>
<dbReference type="AlphaFoldDB" id="A0A8J7KUG6"/>
<proteinExistence type="predicted"/>
<name>A0A8J7KUG6_9FIRM</name>
<evidence type="ECO:0000313" key="2">
    <source>
        <dbReference type="Proteomes" id="UP000623269"/>
    </source>
</evidence>
<evidence type="ECO:0000313" key="1">
    <source>
        <dbReference type="EMBL" id="MBH1942471.1"/>
    </source>
</evidence>